<evidence type="ECO:0000256" key="3">
    <source>
        <dbReference type="ARBA" id="ARBA00022448"/>
    </source>
</evidence>
<evidence type="ECO:0000256" key="2">
    <source>
        <dbReference type="ARBA" id="ARBA00005551"/>
    </source>
</evidence>
<keyword evidence="6 7" id="KW-0472">Membrane</keyword>
<accession>A0A6J4JY61</accession>
<dbReference type="InterPro" id="IPR038770">
    <property type="entry name" value="Na+/solute_symporter_sf"/>
</dbReference>
<feature type="transmembrane region" description="Helical" evidence="7">
    <location>
        <begin position="151"/>
        <end position="174"/>
    </location>
</feature>
<feature type="transmembrane region" description="Helical" evidence="7">
    <location>
        <begin position="295"/>
        <end position="317"/>
    </location>
</feature>
<dbReference type="InterPro" id="IPR013083">
    <property type="entry name" value="Znf_RING/FYVE/PHD"/>
</dbReference>
<evidence type="ECO:0000256" key="5">
    <source>
        <dbReference type="ARBA" id="ARBA00022989"/>
    </source>
</evidence>
<evidence type="ECO:0000256" key="1">
    <source>
        <dbReference type="ARBA" id="ARBA00004141"/>
    </source>
</evidence>
<dbReference type="SUPFAM" id="SSF57850">
    <property type="entry name" value="RING/U-box"/>
    <property type="match status" value="1"/>
</dbReference>
<dbReference type="GO" id="GO:0006813">
    <property type="term" value="P:potassium ion transport"/>
    <property type="evidence" value="ECO:0007669"/>
    <property type="project" value="InterPro"/>
</dbReference>
<feature type="transmembrane region" description="Helical" evidence="7">
    <location>
        <begin position="180"/>
        <end position="201"/>
    </location>
</feature>
<feature type="domain" description="UBP-type" evidence="8">
    <location>
        <begin position="593"/>
        <end position="675"/>
    </location>
</feature>
<dbReference type="Gene3D" id="3.40.50.720">
    <property type="entry name" value="NAD(P)-binding Rossmann-like Domain"/>
    <property type="match status" value="1"/>
</dbReference>
<proteinExistence type="inferred from homology"/>
<dbReference type="PROSITE" id="PS50271">
    <property type="entry name" value="ZF_UBP"/>
    <property type="match status" value="1"/>
</dbReference>
<dbReference type="EMBL" id="CADCTK010000950">
    <property type="protein sequence ID" value="CAA9290645.1"/>
    <property type="molecule type" value="Genomic_DNA"/>
</dbReference>
<sequence>MAAEAPLPFLAELVALLAASALIAYLGQRIGLVPIVGFLLAGVLIGPSTLGLVRDQALIHAAAEIGVILLLFTIGLEFSLEHLARIRRLIFVGGGLQVGLVVTLVTLGLLLFGVPWKAGVFTGCLLALSSTAVVMKLLADSGQTNSPAGQIALGILIFQDLAVVAMVLLVPMLGGTGGSVLAIAQALGTAVAIIAAVLIVARRVMPRLMEAVARTCSQEIFLLTVVAICFGTAYVTSLAGVSLSLGAFLAGLLVSDTRFKHYALGEILPLQVLFSATFFVSVGLLLDVRFLLQHLLLVLAVVAAILLLKVVTTIISVRALGYPRGTTAFASLLLAQIGEFSLVLERAGGAGGLTPAGAAETGTQTFIAATVLLIVLTPFLAQAGEALQRRLAKPSSPDAPAVPDHHPGSQHDGFAGLSDHVIVAGYGPACQALAPILQQADIPYGILTLSPGGANDAEQAGLRVMRNDYTRQQTLLLAGIMRAKLLVIADDNPAVVERVVAVARSINSHIPILVRTRYRDEAQELMAAGADHAISEEQASILRLLQHVLGAYKLDTDRIAGYVDVLEAAPDTNGAFRREQTPVRLTDAARRVAKCAHVATVDEVVPASTGCEECLRLGDAWVHLRVCMTCGHVGCCDSSKHKHATQHFHATEHPVIRSLEPGEDWGWCHVDRVTL</sequence>
<feature type="transmembrane region" description="Helical" evidence="7">
    <location>
        <begin position="58"/>
        <end position="78"/>
    </location>
</feature>
<protein>
    <submittedName>
        <fullName evidence="10">Inner membrane protein, KefB/KefC family</fullName>
    </submittedName>
</protein>
<dbReference type="Pfam" id="PF02148">
    <property type="entry name" value="zf-UBP"/>
    <property type="match status" value="1"/>
</dbReference>
<feature type="transmembrane region" description="Helical" evidence="7">
    <location>
        <begin position="222"/>
        <end position="255"/>
    </location>
</feature>
<feature type="transmembrane region" description="Helical" evidence="7">
    <location>
        <begin position="118"/>
        <end position="139"/>
    </location>
</feature>
<dbReference type="GO" id="GO:1902600">
    <property type="term" value="P:proton transmembrane transport"/>
    <property type="evidence" value="ECO:0007669"/>
    <property type="project" value="InterPro"/>
</dbReference>
<dbReference type="GO" id="GO:0015297">
    <property type="term" value="F:antiporter activity"/>
    <property type="evidence" value="ECO:0007669"/>
    <property type="project" value="InterPro"/>
</dbReference>
<dbReference type="Gene3D" id="3.30.40.10">
    <property type="entry name" value="Zinc/RING finger domain, C3HC4 (zinc finger)"/>
    <property type="match status" value="1"/>
</dbReference>
<dbReference type="InterPro" id="IPR006153">
    <property type="entry name" value="Cation/H_exchanger_TM"/>
</dbReference>
<evidence type="ECO:0000313" key="10">
    <source>
        <dbReference type="EMBL" id="CAA9290645.1"/>
    </source>
</evidence>
<evidence type="ECO:0000256" key="4">
    <source>
        <dbReference type="ARBA" id="ARBA00022692"/>
    </source>
</evidence>
<feature type="transmembrane region" description="Helical" evidence="7">
    <location>
        <begin position="32"/>
        <end position="52"/>
    </location>
</feature>
<dbReference type="GO" id="GO:0008270">
    <property type="term" value="F:zinc ion binding"/>
    <property type="evidence" value="ECO:0007669"/>
    <property type="project" value="InterPro"/>
</dbReference>
<dbReference type="SUPFAM" id="SSF51735">
    <property type="entry name" value="NAD(P)-binding Rossmann-fold domains"/>
    <property type="match status" value="1"/>
</dbReference>
<comment type="similarity">
    <text evidence="2">Belongs to the monovalent cation:proton antiporter 2 (CPA2) transporter (TC 2.A.37) family.</text>
</comment>
<evidence type="ECO:0000259" key="9">
    <source>
        <dbReference type="PROSITE" id="PS51201"/>
    </source>
</evidence>
<dbReference type="Pfam" id="PF00999">
    <property type="entry name" value="Na_H_Exchanger"/>
    <property type="match status" value="1"/>
</dbReference>
<dbReference type="Gene3D" id="1.20.1530.20">
    <property type="match status" value="1"/>
</dbReference>
<organism evidence="10">
    <name type="scientific">uncultured Chloroflexia bacterium</name>
    <dbReference type="NCBI Taxonomy" id="1672391"/>
    <lineage>
        <taxon>Bacteria</taxon>
        <taxon>Bacillati</taxon>
        <taxon>Chloroflexota</taxon>
        <taxon>Chloroflexia</taxon>
        <taxon>environmental samples</taxon>
    </lineage>
</organism>
<keyword evidence="4 7" id="KW-0812">Transmembrane</keyword>
<comment type="subcellular location">
    <subcellularLocation>
        <location evidence="1">Membrane</location>
        <topology evidence="1">Multi-pass membrane protein</topology>
    </subcellularLocation>
</comment>
<dbReference type="PANTHER" id="PTHR42751:SF3">
    <property type="entry name" value="SODIUM_GLUTAMATE SYMPORTER"/>
    <property type="match status" value="1"/>
</dbReference>
<dbReference type="Pfam" id="PF02254">
    <property type="entry name" value="TrkA_N"/>
    <property type="match status" value="1"/>
</dbReference>
<dbReference type="PROSITE" id="PS51201">
    <property type="entry name" value="RCK_N"/>
    <property type="match status" value="1"/>
</dbReference>
<evidence type="ECO:0000259" key="8">
    <source>
        <dbReference type="PROSITE" id="PS50271"/>
    </source>
</evidence>
<evidence type="ECO:0000256" key="7">
    <source>
        <dbReference type="SAM" id="Phobius"/>
    </source>
</evidence>
<dbReference type="InterPro" id="IPR003148">
    <property type="entry name" value="RCK_N"/>
</dbReference>
<dbReference type="InterPro" id="IPR001607">
    <property type="entry name" value="Znf_UBP"/>
</dbReference>
<dbReference type="InterPro" id="IPR036291">
    <property type="entry name" value="NAD(P)-bd_dom_sf"/>
</dbReference>
<feature type="transmembrane region" description="Helical" evidence="7">
    <location>
        <begin position="6"/>
        <end position="25"/>
    </location>
</feature>
<keyword evidence="5 7" id="KW-1133">Transmembrane helix</keyword>
<gene>
    <name evidence="10" type="ORF">AVDCRST_MAG26-4063</name>
</gene>
<dbReference type="AlphaFoldDB" id="A0A6J4JY61"/>
<name>A0A6J4JY61_9CHLR</name>
<keyword evidence="3" id="KW-0813">Transport</keyword>
<feature type="domain" description="RCK N-terminal" evidence="9">
    <location>
        <begin position="418"/>
        <end position="534"/>
    </location>
</feature>
<reference evidence="10" key="1">
    <citation type="submission" date="2020-02" db="EMBL/GenBank/DDBJ databases">
        <authorList>
            <person name="Meier V. D."/>
        </authorList>
    </citation>
    <scope>NUCLEOTIDE SEQUENCE</scope>
    <source>
        <strain evidence="10">AVDCRST_MAG26</strain>
    </source>
</reference>
<feature type="transmembrane region" description="Helical" evidence="7">
    <location>
        <begin position="267"/>
        <end position="288"/>
    </location>
</feature>
<feature type="transmembrane region" description="Helical" evidence="7">
    <location>
        <begin position="90"/>
        <end position="112"/>
    </location>
</feature>
<evidence type="ECO:0000256" key="6">
    <source>
        <dbReference type="ARBA" id="ARBA00023136"/>
    </source>
</evidence>
<dbReference type="GO" id="GO:0016020">
    <property type="term" value="C:membrane"/>
    <property type="evidence" value="ECO:0007669"/>
    <property type="project" value="UniProtKB-SubCell"/>
</dbReference>
<dbReference type="PANTHER" id="PTHR42751">
    <property type="entry name" value="SODIUM/HYDROGEN EXCHANGER FAMILY/TRKA DOMAIN PROTEIN"/>
    <property type="match status" value="1"/>
</dbReference>